<comment type="caution">
    <text evidence="1">The sequence shown here is derived from an EMBL/GenBank/DDBJ whole genome shotgun (WGS) entry which is preliminary data.</text>
</comment>
<evidence type="ECO:0000313" key="1">
    <source>
        <dbReference type="EMBL" id="KAF2470020.1"/>
    </source>
</evidence>
<dbReference type="Proteomes" id="UP000799755">
    <property type="component" value="Unassembled WGS sequence"/>
</dbReference>
<reference evidence="1" key="1">
    <citation type="journal article" date="2020" name="Stud. Mycol.">
        <title>101 Dothideomycetes genomes: a test case for predicting lifestyles and emergence of pathogens.</title>
        <authorList>
            <person name="Haridas S."/>
            <person name="Albert R."/>
            <person name="Binder M."/>
            <person name="Bloem J."/>
            <person name="Labutti K."/>
            <person name="Salamov A."/>
            <person name="Andreopoulos B."/>
            <person name="Baker S."/>
            <person name="Barry K."/>
            <person name="Bills G."/>
            <person name="Bluhm B."/>
            <person name="Cannon C."/>
            <person name="Castanera R."/>
            <person name="Culley D."/>
            <person name="Daum C."/>
            <person name="Ezra D."/>
            <person name="Gonzalez J."/>
            <person name="Henrissat B."/>
            <person name="Kuo A."/>
            <person name="Liang C."/>
            <person name="Lipzen A."/>
            <person name="Lutzoni F."/>
            <person name="Magnuson J."/>
            <person name="Mondo S."/>
            <person name="Nolan M."/>
            <person name="Ohm R."/>
            <person name="Pangilinan J."/>
            <person name="Park H.-J."/>
            <person name="Ramirez L."/>
            <person name="Alfaro M."/>
            <person name="Sun H."/>
            <person name="Tritt A."/>
            <person name="Yoshinaga Y."/>
            <person name="Zwiers L.-H."/>
            <person name="Turgeon B."/>
            <person name="Goodwin S."/>
            <person name="Spatafora J."/>
            <person name="Crous P."/>
            <person name="Grigoriev I."/>
        </authorList>
    </citation>
    <scope>NUCLEOTIDE SEQUENCE</scope>
    <source>
        <strain evidence="1">ATCC 200398</strain>
    </source>
</reference>
<proteinExistence type="predicted"/>
<protein>
    <submittedName>
        <fullName evidence="1">Uncharacterized protein</fullName>
    </submittedName>
</protein>
<name>A0ACB6QU16_9PLEO</name>
<dbReference type="EMBL" id="MU003509">
    <property type="protein sequence ID" value="KAF2470020.1"/>
    <property type="molecule type" value="Genomic_DNA"/>
</dbReference>
<gene>
    <name evidence="1" type="ORF">BDR25DRAFT_355748</name>
</gene>
<keyword evidence="2" id="KW-1185">Reference proteome</keyword>
<accession>A0ACB6QU16</accession>
<evidence type="ECO:0000313" key="2">
    <source>
        <dbReference type="Proteomes" id="UP000799755"/>
    </source>
</evidence>
<organism evidence="1 2">
    <name type="scientific">Lindgomyces ingoldianus</name>
    <dbReference type="NCBI Taxonomy" id="673940"/>
    <lineage>
        <taxon>Eukaryota</taxon>
        <taxon>Fungi</taxon>
        <taxon>Dikarya</taxon>
        <taxon>Ascomycota</taxon>
        <taxon>Pezizomycotina</taxon>
        <taxon>Dothideomycetes</taxon>
        <taxon>Pleosporomycetidae</taxon>
        <taxon>Pleosporales</taxon>
        <taxon>Lindgomycetaceae</taxon>
        <taxon>Lindgomyces</taxon>
    </lineage>
</organism>
<sequence length="432" mass="49435">MLLDLVRRGNVYITKEVVREAVGNSENSEEVIKSNNIQTTIDLTFLFSAIHLRIGDDVRKSFLCLYYKYLIRFSDFKRIFIRMALEHQTRHAGTLTLHQADNQRHFLTGHRVGVDRHNKLQYSGTLVKEGIWNYMSTLGSSNRCVIQDCGSKFSEMQMQQSRELRQAILWANRCYSLPVAEIYEVDGSVQKLLIAVRDIFGDAGQIIYQVTTINGFMHSLVEFRYREAVTTDYAAGNPIRTVHPDKDSSDHNFKNKNQRNSNVRGKAHKGNREFSRQATGVIEEANVFIVDIAGKWALAAGMCLYEKRHPVSARLQVKSNGIKRALMLNVPREQGIWLTLIKHTFAEGRNFFRGWMKKDFKGAAVASFWYTGWAGINYVSGEAPLLVYANFNPTYLCNVWFTTLKAIAHSQTPWARIWPSKEEITSSCPSKE</sequence>